<reference evidence="1 2" key="2">
    <citation type="submission" date="2020-03" db="EMBL/GenBank/DDBJ databases">
        <authorList>
            <person name="Ichikawa N."/>
            <person name="Kimura A."/>
            <person name="Kitahashi Y."/>
            <person name="Uohara A."/>
        </authorList>
    </citation>
    <scope>NUCLEOTIDE SEQUENCE [LARGE SCALE GENOMIC DNA]</scope>
    <source>
        <strain evidence="1 2">NBRC 108639</strain>
    </source>
</reference>
<name>A0A6V8KAY7_9ACTN</name>
<proteinExistence type="predicted"/>
<evidence type="ECO:0000313" key="1">
    <source>
        <dbReference type="EMBL" id="GFJ79548.1"/>
    </source>
</evidence>
<dbReference type="EMBL" id="BLPF01000001">
    <property type="protein sequence ID" value="GFJ79548.1"/>
    <property type="molecule type" value="Genomic_DNA"/>
</dbReference>
<organism evidence="1 2">
    <name type="scientific">Phytohabitans houttuyneae</name>
    <dbReference type="NCBI Taxonomy" id="1076126"/>
    <lineage>
        <taxon>Bacteria</taxon>
        <taxon>Bacillati</taxon>
        <taxon>Actinomycetota</taxon>
        <taxon>Actinomycetes</taxon>
        <taxon>Micromonosporales</taxon>
        <taxon>Micromonosporaceae</taxon>
    </lineage>
</organism>
<dbReference type="RefSeq" id="WP_173057069.1">
    <property type="nucleotide sequence ID" value="NZ_BAABGO010000001.1"/>
</dbReference>
<dbReference type="Proteomes" id="UP000482800">
    <property type="component" value="Unassembled WGS sequence"/>
</dbReference>
<evidence type="ECO:0000313" key="2">
    <source>
        <dbReference type="Proteomes" id="UP000482800"/>
    </source>
</evidence>
<protein>
    <submittedName>
        <fullName evidence="1">Uncharacterized protein</fullName>
    </submittedName>
</protein>
<accession>A0A6V8KAY7</accession>
<gene>
    <name evidence="1" type="ORF">Phou_037280</name>
</gene>
<sequence>MPEIADRDVRWAFSAATGRFFWGRNRKPAGWREPGRVLSKYGVTVYRSARCLPYGESTHARGYLTHIADGVYTAWRDGRLVGQMVRWWCGSSTVLFRLSGEAAGPLCPMCVVAVERRQP</sequence>
<reference evidence="1 2" key="1">
    <citation type="submission" date="2020-03" db="EMBL/GenBank/DDBJ databases">
        <title>Whole genome shotgun sequence of Phytohabitans houttuyneae NBRC 108639.</title>
        <authorList>
            <person name="Komaki H."/>
            <person name="Tamura T."/>
        </authorList>
    </citation>
    <scope>NUCLEOTIDE SEQUENCE [LARGE SCALE GENOMIC DNA]</scope>
    <source>
        <strain evidence="1 2">NBRC 108639</strain>
    </source>
</reference>
<keyword evidence="2" id="KW-1185">Reference proteome</keyword>
<dbReference type="AlphaFoldDB" id="A0A6V8KAY7"/>
<comment type="caution">
    <text evidence="1">The sequence shown here is derived from an EMBL/GenBank/DDBJ whole genome shotgun (WGS) entry which is preliminary data.</text>
</comment>